<comment type="caution">
    <text evidence="5">The sequence shown here is derived from an EMBL/GenBank/DDBJ whole genome shotgun (WGS) entry which is preliminary data.</text>
</comment>
<dbReference type="Gene3D" id="3.10.105.10">
    <property type="entry name" value="Dipeptide-binding Protein, Domain 3"/>
    <property type="match status" value="1"/>
</dbReference>
<reference evidence="5 6" key="1">
    <citation type="submission" date="2023-07" db="EMBL/GenBank/DDBJ databases">
        <title>Sorghum-associated microbial communities from plants grown in Nebraska, USA.</title>
        <authorList>
            <person name="Schachtman D."/>
        </authorList>
    </citation>
    <scope>NUCLEOTIDE SEQUENCE [LARGE SCALE GENOMIC DNA]</scope>
    <source>
        <strain evidence="5 6">CC523</strain>
    </source>
</reference>
<keyword evidence="6" id="KW-1185">Reference proteome</keyword>
<dbReference type="Gene3D" id="3.40.190.10">
    <property type="entry name" value="Periplasmic binding protein-like II"/>
    <property type="match status" value="1"/>
</dbReference>
<evidence type="ECO:0000256" key="1">
    <source>
        <dbReference type="ARBA" id="ARBA00005695"/>
    </source>
</evidence>
<dbReference type="PANTHER" id="PTHR30290">
    <property type="entry name" value="PERIPLASMIC BINDING COMPONENT OF ABC TRANSPORTER"/>
    <property type="match status" value="1"/>
</dbReference>
<evidence type="ECO:0000256" key="2">
    <source>
        <dbReference type="ARBA" id="ARBA00022448"/>
    </source>
</evidence>
<dbReference type="SUPFAM" id="SSF53850">
    <property type="entry name" value="Periplasmic binding protein-like II"/>
    <property type="match status" value="1"/>
</dbReference>
<keyword evidence="3" id="KW-0732">Signal</keyword>
<evidence type="ECO:0000256" key="3">
    <source>
        <dbReference type="ARBA" id="ARBA00022729"/>
    </source>
</evidence>
<dbReference type="Gene3D" id="3.90.76.10">
    <property type="entry name" value="Dipeptide-binding Protein, Domain 1"/>
    <property type="match status" value="1"/>
</dbReference>
<dbReference type="Proteomes" id="UP001244563">
    <property type="component" value="Unassembled WGS sequence"/>
</dbReference>
<protein>
    <submittedName>
        <fullName evidence="5">Peptide/nickel transport system substrate-binding protein</fullName>
    </submittedName>
</protein>
<dbReference type="InterPro" id="IPR000914">
    <property type="entry name" value="SBP_5_dom"/>
</dbReference>
<comment type="similarity">
    <text evidence="1">Belongs to the bacterial solute-binding protein 5 family.</text>
</comment>
<dbReference type="PROSITE" id="PS51257">
    <property type="entry name" value="PROKAR_LIPOPROTEIN"/>
    <property type="match status" value="1"/>
</dbReference>
<dbReference type="EMBL" id="JAUSSW010000007">
    <property type="protein sequence ID" value="MDQ0103170.1"/>
    <property type="molecule type" value="Genomic_DNA"/>
</dbReference>
<feature type="domain" description="Solute-binding protein family 5" evidence="4">
    <location>
        <begin position="78"/>
        <end position="402"/>
    </location>
</feature>
<dbReference type="CDD" id="cd00995">
    <property type="entry name" value="PBP2_NikA_DppA_OppA_like"/>
    <property type="match status" value="1"/>
</dbReference>
<dbReference type="Pfam" id="PF00496">
    <property type="entry name" value="SBP_bac_5"/>
    <property type="match status" value="1"/>
</dbReference>
<name>A0ABT9TP41_PAENI</name>
<keyword evidence="2" id="KW-0813">Transport</keyword>
<dbReference type="InterPro" id="IPR039424">
    <property type="entry name" value="SBP_5"/>
</dbReference>
<evidence type="ECO:0000313" key="5">
    <source>
        <dbReference type="EMBL" id="MDQ0103170.1"/>
    </source>
</evidence>
<gene>
    <name evidence="5" type="ORF">J2T10_002827</name>
</gene>
<organism evidence="5 6">
    <name type="scientific">Paenarthrobacter nicotinovorans</name>
    <name type="common">Arthrobacter nicotinovorans</name>
    <dbReference type="NCBI Taxonomy" id="29320"/>
    <lineage>
        <taxon>Bacteria</taxon>
        <taxon>Bacillati</taxon>
        <taxon>Actinomycetota</taxon>
        <taxon>Actinomycetes</taxon>
        <taxon>Micrococcales</taxon>
        <taxon>Micrococcaceae</taxon>
        <taxon>Paenarthrobacter</taxon>
    </lineage>
</organism>
<evidence type="ECO:0000259" key="4">
    <source>
        <dbReference type="Pfam" id="PF00496"/>
    </source>
</evidence>
<accession>A0ABT9TP41</accession>
<sequence>MHHRAYISVAAVTAAAFVVSGCSGGANDRTAPLTDTVNVSLATDPSSFDPALARSQDDYTVAPLLFDTLLRKDDDGALVGGLASKWDAIDASNYTLQIRDDAKCADGTPITPTVVAASLSRFAAPETGSSGRSLAFGAAKAIFAADDASGTVTASLSAGWSDFLTGLALPQSGIVCPAGLADLKGLSAGTVQGAFSGPYTLESAQPAVTYKLALRGDYSAWPKFSKPLEGSAANKVVFTPISEYSTIATQLLAGSLDIGGVADENVARFKDNDGFTQQSASNNTTYILFNERPGTVFADRPDLRKAVAQAIDPKAFSDIISDSRGKPTLSVGSENIKCVNTDTSLITPLDPGAAAKVLAGVKIRIVGTTFLTEGNEYVAEALRKAGADVDVKSLDNAAWSALTGKGGTEWDINVQGDNNLMGTLASSLLRVMGPPAESGGRNKTGAINDEGYSALVAGMNAIDATEQCAAFKGAQASFLERVDAVPLATLPYVTVAAKGFSIRKFGEYMDPATIRINK</sequence>
<dbReference type="RefSeq" id="WP_306878710.1">
    <property type="nucleotide sequence ID" value="NZ_JAUSSW010000007.1"/>
</dbReference>
<dbReference type="PANTHER" id="PTHR30290:SF9">
    <property type="entry name" value="OLIGOPEPTIDE-BINDING PROTEIN APPA"/>
    <property type="match status" value="1"/>
</dbReference>
<evidence type="ECO:0000313" key="6">
    <source>
        <dbReference type="Proteomes" id="UP001244563"/>
    </source>
</evidence>
<proteinExistence type="inferred from homology"/>